<sequence>MFWRHFENQPRKLPSLALNNLIRNNRTSVGTVGLLSQEQFYKILTNGGASFLGPASDRYKYNLSTVSASPSSSE</sequence>
<reference evidence="1" key="1">
    <citation type="submission" date="2014-09" db="EMBL/GenBank/DDBJ databases">
        <authorList>
            <person name="Magalhaes I.L.F."/>
            <person name="Oliveira U."/>
            <person name="Santos F.R."/>
            <person name="Vidigal T.H.D.A."/>
            <person name="Brescovit A.D."/>
            <person name="Santos A.J."/>
        </authorList>
    </citation>
    <scope>NUCLEOTIDE SEQUENCE</scope>
    <source>
        <tissue evidence="1">Shoot tissue taken approximately 20 cm above the soil surface</tissue>
    </source>
</reference>
<dbReference type="AlphaFoldDB" id="A0A0A9DFY7"/>
<evidence type="ECO:0000313" key="1">
    <source>
        <dbReference type="EMBL" id="JAD84545.1"/>
    </source>
</evidence>
<proteinExistence type="predicted"/>
<organism evidence="1">
    <name type="scientific">Arundo donax</name>
    <name type="common">Giant reed</name>
    <name type="synonym">Donax arundinaceus</name>
    <dbReference type="NCBI Taxonomy" id="35708"/>
    <lineage>
        <taxon>Eukaryota</taxon>
        <taxon>Viridiplantae</taxon>
        <taxon>Streptophyta</taxon>
        <taxon>Embryophyta</taxon>
        <taxon>Tracheophyta</taxon>
        <taxon>Spermatophyta</taxon>
        <taxon>Magnoliopsida</taxon>
        <taxon>Liliopsida</taxon>
        <taxon>Poales</taxon>
        <taxon>Poaceae</taxon>
        <taxon>PACMAD clade</taxon>
        <taxon>Arundinoideae</taxon>
        <taxon>Arundineae</taxon>
        <taxon>Arundo</taxon>
    </lineage>
</organism>
<accession>A0A0A9DFY7</accession>
<dbReference type="EMBL" id="GBRH01213350">
    <property type="protein sequence ID" value="JAD84545.1"/>
    <property type="molecule type" value="Transcribed_RNA"/>
</dbReference>
<protein>
    <submittedName>
        <fullName evidence="1">Uncharacterized protein</fullName>
    </submittedName>
</protein>
<reference evidence="1" key="2">
    <citation type="journal article" date="2015" name="Data Brief">
        <title>Shoot transcriptome of the giant reed, Arundo donax.</title>
        <authorList>
            <person name="Barrero R.A."/>
            <person name="Guerrero F.D."/>
            <person name="Moolhuijzen P."/>
            <person name="Goolsby J.A."/>
            <person name="Tidwell J."/>
            <person name="Bellgard S.E."/>
            <person name="Bellgard M.I."/>
        </authorList>
    </citation>
    <scope>NUCLEOTIDE SEQUENCE</scope>
    <source>
        <tissue evidence="1">Shoot tissue taken approximately 20 cm above the soil surface</tissue>
    </source>
</reference>
<name>A0A0A9DFY7_ARUDO</name>